<sequence length="131" mass="14506">MTLAFALSTVAAAQNQPIPMPTLPPPTAAQKAKANTLAKNFTGRICQDEGLEFREFKPQEYMNKSLDKERVMVNQMVDAFVKQFKMSGLKVVKDTKTPSGRYLYMQGGGLALITIYDIRKEGGTSLQCVLK</sequence>
<accession>A0A7C9I2U8</accession>
<name>A0A7C9I2U8_9DEIO</name>
<keyword evidence="2" id="KW-1185">Reference proteome</keyword>
<organism evidence="1 2">
    <name type="scientific">Deinococcus arboris</name>
    <dbReference type="NCBI Taxonomy" id="2682977"/>
    <lineage>
        <taxon>Bacteria</taxon>
        <taxon>Thermotogati</taxon>
        <taxon>Deinococcota</taxon>
        <taxon>Deinococci</taxon>
        <taxon>Deinococcales</taxon>
        <taxon>Deinococcaceae</taxon>
        <taxon>Deinococcus</taxon>
    </lineage>
</organism>
<dbReference type="Proteomes" id="UP000483286">
    <property type="component" value="Unassembled WGS sequence"/>
</dbReference>
<evidence type="ECO:0000313" key="1">
    <source>
        <dbReference type="EMBL" id="MVN86831.1"/>
    </source>
</evidence>
<proteinExistence type="predicted"/>
<protein>
    <submittedName>
        <fullName evidence="1">Uncharacterized protein</fullName>
    </submittedName>
</protein>
<dbReference type="EMBL" id="WQLB01000009">
    <property type="protein sequence ID" value="MVN86831.1"/>
    <property type="molecule type" value="Genomic_DNA"/>
</dbReference>
<reference evidence="1 2" key="1">
    <citation type="submission" date="2019-12" db="EMBL/GenBank/DDBJ databases">
        <title>Deinococcus sp. HMF7620 Genome sequencing and assembly.</title>
        <authorList>
            <person name="Kang H."/>
            <person name="Kim H."/>
            <person name="Joh K."/>
        </authorList>
    </citation>
    <scope>NUCLEOTIDE SEQUENCE [LARGE SCALE GENOMIC DNA]</scope>
    <source>
        <strain evidence="1 2">HMF7620</strain>
    </source>
</reference>
<dbReference type="RefSeq" id="WP_157458882.1">
    <property type="nucleotide sequence ID" value="NZ_WQLB01000009.1"/>
</dbReference>
<gene>
    <name evidence="1" type="ORF">GO986_08650</name>
</gene>
<dbReference type="AlphaFoldDB" id="A0A7C9I2U8"/>
<evidence type="ECO:0000313" key="2">
    <source>
        <dbReference type="Proteomes" id="UP000483286"/>
    </source>
</evidence>
<comment type="caution">
    <text evidence="1">The sequence shown here is derived from an EMBL/GenBank/DDBJ whole genome shotgun (WGS) entry which is preliminary data.</text>
</comment>